<dbReference type="Gene3D" id="3.90.1570.10">
    <property type="entry name" value="tt1808, chain A"/>
    <property type="match status" value="1"/>
</dbReference>
<protein>
    <recommendedName>
        <fullName evidence="1">Putative restriction endonuclease domain-containing protein</fullName>
    </recommendedName>
</protein>
<dbReference type="Proteomes" id="UP000030634">
    <property type="component" value="Chromosome"/>
</dbReference>
<dbReference type="AlphaFoldDB" id="A0A0A7KHS7"/>
<feature type="domain" description="Putative restriction endonuclease" evidence="1">
    <location>
        <begin position="12"/>
        <end position="166"/>
    </location>
</feature>
<dbReference type="InterPro" id="IPR011335">
    <property type="entry name" value="Restrct_endonuc-II-like"/>
</dbReference>
<evidence type="ECO:0000313" key="2">
    <source>
        <dbReference type="EMBL" id="AIZ45696.1"/>
    </source>
</evidence>
<gene>
    <name evidence="2" type="ORF">QR90_12360</name>
</gene>
<dbReference type="PANTHER" id="PTHR36558">
    <property type="entry name" value="GLR1098 PROTEIN"/>
    <property type="match status" value="1"/>
</dbReference>
<organism evidence="2 3">
    <name type="scientific">Deinococcus radiopugnans</name>
    <dbReference type="NCBI Taxonomy" id="57497"/>
    <lineage>
        <taxon>Bacteria</taxon>
        <taxon>Thermotogati</taxon>
        <taxon>Deinococcota</taxon>
        <taxon>Deinococci</taxon>
        <taxon>Deinococcales</taxon>
        <taxon>Deinococcaceae</taxon>
        <taxon>Deinococcus</taxon>
    </lineage>
</organism>
<name>A0A0A7KHS7_9DEIO</name>
<accession>A0A0A7KHS7</accession>
<dbReference type="CDD" id="cd06260">
    <property type="entry name" value="DUF820-like"/>
    <property type="match status" value="1"/>
</dbReference>
<reference evidence="3" key="1">
    <citation type="submission" date="2014-11" db="EMBL/GenBank/DDBJ databases">
        <title>Hymenobacter sp. DG25B genome submission.</title>
        <authorList>
            <person name="Jung H.-Y."/>
            <person name="Kim M.K."/>
            <person name="Srinivasan S."/>
            <person name="Lim S."/>
        </authorList>
    </citation>
    <scope>NUCLEOTIDE SEQUENCE [LARGE SCALE GENOMIC DNA]</scope>
    <source>
        <strain evidence="3">DY59</strain>
    </source>
</reference>
<evidence type="ECO:0000313" key="3">
    <source>
        <dbReference type="Proteomes" id="UP000030634"/>
    </source>
</evidence>
<dbReference type="SUPFAM" id="SSF52980">
    <property type="entry name" value="Restriction endonuclease-like"/>
    <property type="match status" value="1"/>
</dbReference>
<dbReference type="Pfam" id="PF05685">
    <property type="entry name" value="Uma2"/>
    <property type="match status" value="1"/>
</dbReference>
<dbReference type="PANTHER" id="PTHR36558:SF1">
    <property type="entry name" value="RESTRICTION ENDONUCLEASE DOMAIN-CONTAINING PROTEIN-RELATED"/>
    <property type="match status" value="1"/>
</dbReference>
<dbReference type="KEGG" id="dsw:QR90_12360"/>
<proteinExistence type="predicted"/>
<evidence type="ECO:0000259" key="1">
    <source>
        <dbReference type="Pfam" id="PF05685"/>
    </source>
</evidence>
<sequence length="187" mass="21234">MTEAAFRKMSEQDYLRLLEGSDVRYEFIDGFVYAQAGATNAHNQLALNLALLLQPEARKRGCRTYQNDMRLRLESKNGQPTHYYPDLMVSCEPATQVAGTLHLSAPCLIVEILSRSTGRADKNEKWKDYQMLESLKVYLMVDSLSRGAALYRRTADGWAYEIVEDRFTLPCPAVELSLTEIYDGVPL</sequence>
<dbReference type="EMBL" id="CP010028">
    <property type="protein sequence ID" value="AIZ45696.1"/>
    <property type="molecule type" value="Genomic_DNA"/>
</dbReference>
<dbReference type="InterPro" id="IPR012296">
    <property type="entry name" value="Nuclease_put_TT1808"/>
</dbReference>
<dbReference type="STRING" id="1182571.QR90_12360"/>
<dbReference type="RefSeq" id="WP_039684943.1">
    <property type="nucleotide sequence ID" value="NZ_CP010028.1"/>
</dbReference>
<dbReference type="InterPro" id="IPR008538">
    <property type="entry name" value="Uma2"/>
</dbReference>
<dbReference type="HOGENOM" id="CLU_076312_6_0_0"/>